<gene>
    <name evidence="1" type="ORF">DT99_13690</name>
</gene>
<sequence>MVCFTACLLAAFLLRPFNWIWLAGATVLLVLALDAHERLRAAKGEASRWRDVFDWEDGLTVWLNKRASNKREGE</sequence>
<protein>
    <submittedName>
        <fullName evidence="1">Uncharacterized protein</fullName>
    </submittedName>
</protein>
<accession>A0A071ME35</accession>
<organism evidence="1">
    <name type="scientific">Burkholderia cenocepacia</name>
    <dbReference type="NCBI Taxonomy" id="95486"/>
    <lineage>
        <taxon>Bacteria</taxon>
        <taxon>Pseudomonadati</taxon>
        <taxon>Pseudomonadota</taxon>
        <taxon>Betaproteobacteria</taxon>
        <taxon>Burkholderiales</taxon>
        <taxon>Burkholderiaceae</taxon>
        <taxon>Burkholderia</taxon>
        <taxon>Burkholderia cepacia complex</taxon>
    </lineage>
</organism>
<evidence type="ECO:0000313" key="1">
    <source>
        <dbReference type="EMBL" id="KEA58855.1"/>
    </source>
</evidence>
<dbReference type="EMBL" id="JJOA01000012">
    <property type="protein sequence ID" value="KEA58855.1"/>
    <property type="molecule type" value="Genomic_DNA"/>
</dbReference>
<comment type="caution">
    <text evidence="1">The sequence shown here is derived from an EMBL/GenBank/DDBJ whole genome shotgun (WGS) entry which is preliminary data.</text>
</comment>
<dbReference type="AlphaFoldDB" id="A0A071ME35"/>
<reference evidence="1" key="1">
    <citation type="submission" date="2014-04" db="EMBL/GenBank/DDBJ databases">
        <title>In planta biocontrol of soil-borne Fusarium wilt of banana through a plant endophytic bacterium, Burkholderia cenocepacia 869T2.</title>
        <authorList>
            <person name="Ho Y.-N."/>
            <person name="Chiang H.-M."/>
            <person name="Chao C.-P."/>
            <person name="Su C.-C."/>
            <person name="Hsu H.-F."/>
            <person name="Guo C.-T."/>
            <person name="Hsieh J.-L."/>
            <person name="Huang C.-C."/>
        </authorList>
    </citation>
    <scope>NUCLEOTIDE SEQUENCE [LARGE SCALE GENOMIC DNA]</scope>
    <source>
        <strain evidence="1">869T2</strain>
    </source>
</reference>
<name>A0A071ME35_9BURK</name>
<proteinExistence type="predicted"/>